<gene>
    <name evidence="3" type="ORF">FRX48_05764</name>
</gene>
<feature type="compositionally biased region" description="Polar residues" evidence="1">
    <location>
        <begin position="119"/>
        <end position="129"/>
    </location>
</feature>
<dbReference type="CDD" id="cd02257">
    <property type="entry name" value="Peptidase_C19"/>
    <property type="match status" value="1"/>
</dbReference>
<reference evidence="3 4" key="1">
    <citation type="submission" date="2019-09" db="EMBL/GenBank/DDBJ databases">
        <title>The hologenome of the rock-dwelling lichen Lasallia pustulata.</title>
        <authorList>
            <person name="Greshake Tzovaras B."/>
            <person name="Segers F."/>
            <person name="Bicker A."/>
            <person name="Dal Grande F."/>
            <person name="Otte J."/>
            <person name="Hankeln T."/>
            <person name="Schmitt I."/>
            <person name="Ebersberger I."/>
        </authorList>
    </citation>
    <scope>NUCLEOTIDE SEQUENCE [LARGE SCALE GENOMIC DNA]</scope>
    <source>
        <strain evidence="3">A1-1</strain>
    </source>
</reference>
<dbReference type="Pfam" id="PF00443">
    <property type="entry name" value="UCH"/>
    <property type="match status" value="1"/>
</dbReference>
<accession>A0A5M8PMZ4</accession>
<feature type="region of interest" description="Disordered" evidence="1">
    <location>
        <begin position="1"/>
        <end position="383"/>
    </location>
</feature>
<dbReference type="GO" id="GO:0016579">
    <property type="term" value="P:protein deubiquitination"/>
    <property type="evidence" value="ECO:0007669"/>
    <property type="project" value="InterPro"/>
</dbReference>
<feature type="compositionally biased region" description="Polar residues" evidence="1">
    <location>
        <begin position="282"/>
        <end position="291"/>
    </location>
</feature>
<evidence type="ECO:0000313" key="4">
    <source>
        <dbReference type="Proteomes" id="UP000324767"/>
    </source>
</evidence>
<feature type="compositionally biased region" description="Polar residues" evidence="1">
    <location>
        <begin position="234"/>
        <end position="245"/>
    </location>
</feature>
<dbReference type="Proteomes" id="UP000324767">
    <property type="component" value="Unassembled WGS sequence"/>
</dbReference>
<feature type="compositionally biased region" description="Polar residues" evidence="1">
    <location>
        <begin position="252"/>
        <end position="261"/>
    </location>
</feature>
<proteinExistence type="predicted"/>
<protein>
    <recommendedName>
        <fullName evidence="2">USP domain-containing protein</fullName>
    </recommendedName>
</protein>
<dbReference type="InterPro" id="IPR038765">
    <property type="entry name" value="Papain-like_cys_pep_sf"/>
</dbReference>
<dbReference type="InterPro" id="IPR001394">
    <property type="entry name" value="Peptidase_C19_UCH"/>
</dbReference>
<dbReference type="AlphaFoldDB" id="A0A5M8PMZ4"/>
<name>A0A5M8PMZ4_9LECA</name>
<organism evidence="3 4">
    <name type="scientific">Lasallia pustulata</name>
    <dbReference type="NCBI Taxonomy" id="136370"/>
    <lineage>
        <taxon>Eukaryota</taxon>
        <taxon>Fungi</taxon>
        <taxon>Dikarya</taxon>
        <taxon>Ascomycota</taxon>
        <taxon>Pezizomycotina</taxon>
        <taxon>Lecanoromycetes</taxon>
        <taxon>OSLEUM clade</taxon>
        <taxon>Umbilicariomycetidae</taxon>
        <taxon>Umbilicariales</taxon>
        <taxon>Umbilicariaceae</taxon>
        <taxon>Lasallia</taxon>
    </lineage>
</organism>
<feature type="compositionally biased region" description="Basic and acidic residues" evidence="1">
    <location>
        <begin position="1"/>
        <end position="31"/>
    </location>
</feature>
<dbReference type="InterPro" id="IPR050185">
    <property type="entry name" value="Ub_carboxyl-term_hydrolase"/>
</dbReference>
<dbReference type="PANTHER" id="PTHR21646">
    <property type="entry name" value="UBIQUITIN CARBOXYL-TERMINAL HYDROLASE"/>
    <property type="match status" value="1"/>
</dbReference>
<feature type="compositionally biased region" description="Polar residues" evidence="1">
    <location>
        <begin position="136"/>
        <end position="146"/>
    </location>
</feature>
<dbReference type="EMBL" id="VXIT01000009">
    <property type="protein sequence ID" value="KAA6410343.1"/>
    <property type="molecule type" value="Genomic_DNA"/>
</dbReference>
<feature type="domain" description="USP" evidence="2">
    <location>
        <begin position="387"/>
        <end position="724"/>
    </location>
</feature>
<sequence>MALSKREQQQAALKEYKAQREQKAGEKEKVERKKKIEVHRDVDNMPPPVAGMKRKCGGEEETLSGKRQKTETRQGVLQPKPLLRKAGGSSFFNHLHKKGDKPIPSQAMVRTVDPVRSRAASSLKTNTKASLGESMLGSQANPTSKTPAPGPAKGVQTAKKRKAEEAEQQAHKKRKTTGARFGARETAKVDKVPDRGTDPKTSESKAIGPELPSTSARVASTIAGPKNGPVTDQKPGNFTKTSKSKATGPELSGTSITPTKDQATDPLAGKTSASKAAGPELSGTSITPTKDQATDPPAGKTSASKAAGPELPGTPTEDQAIVSPTGKPSTSKAAGPELPGAIDGDVADTGKGKASGPEPSGTSKKRTATEAGLQEKPEVKKPRRAPVGLLNHKRACFINAATQCLRGTAPIEEYCRRQANGVLHSVTNCGVNEEDLRSMVGNTRAVSGKKDKVRKAFQASAKDISLSAYFGDLCRRMSTATEPCISPFLFQQAFGTRFNNVGGQPMNGETSEDSSEFLTNLLGELKQEELMSRKTESEEPTVVERVFGVTIANKVACDACGHRRYLGTENRLYLQARIPSQKIPLTLEECFSSFSDRNRPPVFKCGNCGEADSTEKSDVIMETHNYLILQIDRVGPSGKNTTEIRIPQGTIDLSAWATASASEDPKFEVYGIVQHHGTSHTDGHYTAVAKVEGEWWLLDDHSATHVDDTDIERALPGCLIFLRKVSA</sequence>
<feature type="compositionally biased region" description="Basic and acidic residues" evidence="1">
    <location>
        <begin position="182"/>
        <end position="203"/>
    </location>
</feature>
<dbReference type="PROSITE" id="PS50235">
    <property type="entry name" value="USP_3"/>
    <property type="match status" value="1"/>
</dbReference>
<dbReference type="Gene3D" id="3.90.70.10">
    <property type="entry name" value="Cysteine proteinases"/>
    <property type="match status" value="1"/>
</dbReference>
<evidence type="ECO:0000259" key="2">
    <source>
        <dbReference type="PROSITE" id="PS50235"/>
    </source>
</evidence>
<dbReference type="OrthoDB" id="289038at2759"/>
<evidence type="ECO:0000256" key="1">
    <source>
        <dbReference type="SAM" id="MobiDB-lite"/>
    </source>
</evidence>
<comment type="caution">
    <text evidence="3">The sequence shown here is derived from an EMBL/GenBank/DDBJ whole genome shotgun (WGS) entry which is preliminary data.</text>
</comment>
<dbReference type="SUPFAM" id="SSF54001">
    <property type="entry name" value="Cysteine proteinases"/>
    <property type="match status" value="1"/>
</dbReference>
<dbReference type="InterPro" id="IPR028889">
    <property type="entry name" value="USP"/>
</dbReference>
<dbReference type="GO" id="GO:0004843">
    <property type="term" value="F:cysteine-type deubiquitinase activity"/>
    <property type="evidence" value="ECO:0007669"/>
    <property type="project" value="InterPro"/>
</dbReference>
<evidence type="ECO:0000313" key="3">
    <source>
        <dbReference type="EMBL" id="KAA6410343.1"/>
    </source>
</evidence>